<dbReference type="PROSITE" id="PS50041">
    <property type="entry name" value="C_TYPE_LECTIN_2"/>
    <property type="match status" value="1"/>
</dbReference>
<dbReference type="Proteomes" id="UP000827092">
    <property type="component" value="Unassembled WGS sequence"/>
</dbReference>
<gene>
    <name evidence="2" type="ORF">JTE90_028701</name>
</gene>
<sequence length="105" mass="12119">KDTQQFEWQNEHPFSITKWGKDEPSYGESLCYASTSDGRWGKFPCEERLSYICQISPGKAPPQIAYTGVCPNTSENWVSSDGNYCYFYGNMINSWYHAHIKCIRS</sequence>
<dbReference type="InterPro" id="IPR001304">
    <property type="entry name" value="C-type_lectin-like"/>
</dbReference>
<dbReference type="InterPro" id="IPR016186">
    <property type="entry name" value="C-type_lectin-like/link_sf"/>
</dbReference>
<dbReference type="EMBL" id="JAFNEN010005292">
    <property type="protein sequence ID" value="KAG8170524.1"/>
    <property type="molecule type" value="Genomic_DNA"/>
</dbReference>
<evidence type="ECO:0000313" key="2">
    <source>
        <dbReference type="EMBL" id="KAG8170524.1"/>
    </source>
</evidence>
<dbReference type="AlphaFoldDB" id="A0AAV6TFE3"/>
<name>A0AAV6TFE3_9ARAC</name>
<dbReference type="Pfam" id="PF00059">
    <property type="entry name" value="Lectin_C"/>
    <property type="match status" value="1"/>
</dbReference>
<evidence type="ECO:0000313" key="3">
    <source>
        <dbReference type="Proteomes" id="UP000827092"/>
    </source>
</evidence>
<feature type="non-terminal residue" evidence="2">
    <location>
        <position position="105"/>
    </location>
</feature>
<dbReference type="SUPFAM" id="SSF56436">
    <property type="entry name" value="C-type lectin-like"/>
    <property type="match status" value="1"/>
</dbReference>
<protein>
    <recommendedName>
        <fullName evidence="1">C-type lectin domain-containing protein</fullName>
    </recommendedName>
</protein>
<dbReference type="Gene3D" id="3.10.100.10">
    <property type="entry name" value="Mannose-Binding Protein A, subunit A"/>
    <property type="match status" value="1"/>
</dbReference>
<feature type="non-terminal residue" evidence="2">
    <location>
        <position position="1"/>
    </location>
</feature>
<comment type="caution">
    <text evidence="2">The sequence shown here is derived from an EMBL/GenBank/DDBJ whole genome shotgun (WGS) entry which is preliminary data.</text>
</comment>
<accession>A0AAV6TFE3</accession>
<feature type="domain" description="C-type lectin" evidence="1">
    <location>
        <begin position="1"/>
        <end position="54"/>
    </location>
</feature>
<proteinExistence type="predicted"/>
<dbReference type="InterPro" id="IPR016187">
    <property type="entry name" value="CTDL_fold"/>
</dbReference>
<keyword evidence="3" id="KW-1185">Reference proteome</keyword>
<reference evidence="2 3" key="1">
    <citation type="journal article" date="2022" name="Nat. Ecol. Evol.">
        <title>A masculinizing supergene underlies an exaggerated male reproductive morph in a spider.</title>
        <authorList>
            <person name="Hendrickx F."/>
            <person name="De Corte Z."/>
            <person name="Sonet G."/>
            <person name="Van Belleghem S.M."/>
            <person name="Kostlbacher S."/>
            <person name="Vangestel C."/>
        </authorList>
    </citation>
    <scope>NUCLEOTIDE SEQUENCE [LARGE SCALE GENOMIC DNA]</scope>
    <source>
        <strain evidence="2">W744_W776</strain>
    </source>
</reference>
<organism evidence="2 3">
    <name type="scientific">Oedothorax gibbosus</name>
    <dbReference type="NCBI Taxonomy" id="931172"/>
    <lineage>
        <taxon>Eukaryota</taxon>
        <taxon>Metazoa</taxon>
        <taxon>Ecdysozoa</taxon>
        <taxon>Arthropoda</taxon>
        <taxon>Chelicerata</taxon>
        <taxon>Arachnida</taxon>
        <taxon>Araneae</taxon>
        <taxon>Araneomorphae</taxon>
        <taxon>Entelegynae</taxon>
        <taxon>Araneoidea</taxon>
        <taxon>Linyphiidae</taxon>
        <taxon>Erigoninae</taxon>
        <taxon>Oedothorax</taxon>
    </lineage>
</organism>
<evidence type="ECO:0000259" key="1">
    <source>
        <dbReference type="PROSITE" id="PS50041"/>
    </source>
</evidence>